<comment type="caution">
    <text evidence="3">The sequence shown here is derived from an EMBL/GenBank/DDBJ whole genome shotgun (WGS) entry which is preliminary data.</text>
</comment>
<sequence>MASNLKGLPPLPTLQTPLINEPDSVSQDQSLQHHAKITHTGSMPVISLQPQHPLRKSKRQTLINAQLTKLHKSNIDLNEIKRKDIAILNHQSPQDSPLPSPDVIKKPEWLKTAPEIQPQGKLPRGASFVFATELSALETELKSAKLDLKTWGEVQAKALESLVCANKDLKSYKPPKPPVSPQDVTGVTGKPGTGTGRNTASGKKAPPPPKSASKSLKASPTKNPRTGIVIGEENCNLLAAKAAAAAVSAPPVLDGTLTLVVPNTPPPPPPPKPEPERWPEALYDVNFKVTPMYIISRISINKSDWVAKVIKERTQHLQKIEELEKRVAIAARDMEWVNTHRMYGKSKSMMVSTVFSDYSHEKGLKIPVLGAPERQSPFRI</sequence>
<dbReference type="EMBL" id="MCGO01000043">
    <property type="protein sequence ID" value="ORY38517.1"/>
    <property type="molecule type" value="Genomic_DNA"/>
</dbReference>
<evidence type="ECO:0000313" key="3">
    <source>
        <dbReference type="EMBL" id="ORY38517.1"/>
    </source>
</evidence>
<accession>A0A1Y2BV65</accession>
<organism evidence="3 4">
    <name type="scientific">Rhizoclosmatium globosum</name>
    <dbReference type="NCBI Taxonomy" id="329046"/>
    <lineage>
        <taxon>Eukaryota</taxon>
        <taxon>Fungi</taxon>
        <taxon>Fungi incertae sedis</taxon>
        <taxon>Chytridiomycota</taxon>
        <taxon>Chytridiomycota incertae sedis</taxon>
        <taxon>Chytridiomycetes</taxon>
        <taxon>Chytridiales</taxon>
        <taxon>Chytriomycetaceae</taxon>
        <taxon>Rhizoclosmatium</taxon>
    </lineage>
</organism>
<protein>
    <submittedName>
        <fullName evidence="3">Uncharacterized protein</fullName>
    </submittedName>
</protein>
<feature type="coiled-coil region" evidence="1">
    <location>
        <begin position="306"/>
        <end position="333"/>
    </location>
</feature>
<dbReference type="Proteomes" id="UP000193642">
    <property type="component" value="Unassembled WGS sequence"/>
</dbReference>
<evidence type="ECO:0000256" key="2">
    <source>
        <dbReference type="SAM" id="MobiDB-lite"/>
    </source>
</evidence>
<feature type="region of interest" description="Disordered" evidence="2">
    <location>
        <begin position="1"/>
        <end position="34"/>
    </location>
</feature>
<feature type="compositionally biased region" description="Low complexity" evidence="2">
    <location>
        <begin position="211"/>
        <end position="220"/>
    </location>
</feature>
<feature type="region of interest" description="Disordered" evidence="2">
    <location>
        <begin position="171"/>
        <end position="227"/>
    </location>
</feature>
<dbReference type="AlphaFoldDB" id="A0A1Y2BV65"/>
<keyword evidence="4" id="KW-1185">Reference proteome</keyword>
<dbReference type="OrthoDB" id="10512539at2759"/>
<evidence type="ECO:0000256" key="1">
    <source>
        <dbReference type="SAM" id="Coils"/>
    </source>
</evidence>
<reference evidence="3 4" key="1">
    <citation type="submission" date="2016-07" db="EMBL/GenBank/DDBJ databases">
        <title>Pervasive Adenine N6-methylation of Active Genes in Fungi.</title>
        <authorList>
            <consortium name="DOE Joint Genome Institute"/>
            <person name="Mondo S.J."/>
            <person name="Dannebaum R.O."/>
            <person name="Kuo R.C."/>
            <person name="Labutti K."/>
            <person name="Haridas S."/>
            <person name="Kuo A."/>
            <person name="Salamov A."/>
            <person name="Ahrendt S.R."/>
            <person name="Lipzen A."/>
            <person name="Sullivan W."/>
            <person name="Andreopoulos W.B."/>
            <person name="Clum A."/>
            <person name="Lindquist E."/>
            <person name="Daum C."/>
            <person name="Ramamoorthy G.K."/>
            <person name="Gryganskyi A."/>
            <person name="Culley D."/>
            <person name="Magnuson J.K."/>
            <person name="James T.Y."/>
            <person name="O'Malley M.A."/>
            <person name="Stajich J.E."/>
            <person name="Spatafora J.W."/>
            <person name="Visel A."/>
            <person name="Grigoriev I.V."/>
        </authorList>
    </citation>
    <scope>NUCLEOTIDE SEQUENCE [LARGE SCALE GENOMIC DNA]</scope>
    <source>
        <strain evidence="3 4">JEL800</strain>
    </source>
</reference>
<name>A0A1Y2BV65_9FUNG</name>
<proteinExistence type="predicted"/>
<gene>
    <name evidence="3" type="ORF">BCR33DRAFT_788765</name>
</gene>
<evidence type="ECO:0000313" key="4">
    <source>
        <dbReference type="Proteomes" id="UP000193642"/>
    </source>
</evidence>
<keyword evidence="1" id="KW-0175">Coiled coil</keyword>
<feature type="compositionally biased region" description="Polar residues" evidence="2">
    <location>
        <begin position="23"/>
        <end position="32"/>
    </location>
</feature>